<dbReference type="CDD" id="cd04179">
    <property type="entry name" value="DPM_DPG-synthase_like"/>
    <property type="match status" value="1"/>
</dbReference>
<dbReference type="PANTHER" id="PTHR48090:SF7">
    <property type="entry name" value="RFBJ PROTEIN"/>
    <property type="match status" value="1"/>
</dbReference>
<accession>A0A0U4WN67</accession>
<dbReference type="AlphaFoldDB" id="A0A0U4WN67"/>
<dbReference type="RefSeq" id="WP_096467362.1">
    <property type="nucleotide sequence ID" value="NZ_AP017312.1"/>
</dbReference>
<dbReference type="SUPFAM" id="SSF53448">
    <property type="entry name" value="Nucleotide-diphospho-sugar transferases"/>
    <property type="match status" value="1"/>
</dbReference>
<dbReference type="InterPro" id="IPR050256">
    <property type="entry name" value="Glycosyltransferase_2"/>
</dbReference>
<keyword evidence="1" id="KW-0328">Glycosyltransferase</keyword>
<dbReference type="Proteomes" id="UP000217696">
    <property type="component" value="Chromosome"/>
</dbReference>
<dbReference type="GO" id="GO:0047267">
    <property type="term" value="F:undecaprenyl-phosphate mannosyltransferase activity"/>
    <property type="evidence" value="ECO:0007669"/>
    <property type="project" value="UniProtKB-EC"/>
</dbReference>
<keyword evidence="1" id="KW-0808">Transferase</keyword>
<dbReference type="OrthoDB" id="9810303at2"/>
<evidence type="ECO:0000313" key="2">
    <source>
        <dbReference type="Proteomes" id="UP000217696"/>
    </source>
</evidence>
<proteinExistence type="predicted"/>
<reference evidence="1 2" key="1">
    <citation type="submission" date="2015-12" db="EMBL/GenBank/DDBJ databases">
        <title>Genome sequence of Aneurinibacillus soli.</title>
        <authorList>
            <person name="Lee J.S."/>
            <person name="Lee K.C."/>
            <person name="Kim K.K."/>
            <person name="Lee B.W."/>
        </authorList>
    </citation>
    <scope>NUCLEOTIDE SEQUENCE [LARGE SCALE GENOMIC DNA]</scope>
    <source>
        <strain evidence="1 2">CB4</strain>
    </source>
</reference>
<protein>
    <submittedName>
        <fullName evidence="1">Undecaprenyl-phosphate mannosyltransferase</fullName>
        <ecNumber evidence="1">2.4.1.54</ecNumber>
    </submittedName>
</protein>
<dbReference type="KEGG" id="asoc:CB4_03944"/>
<organism evidence="1 2">
    <name type="scientific">Aneurinibacillus soli</name>
    <dbReference type="NCBI Taxonomy" id="1500254"/>
    <lineage>
        <taxon>Bacteria</taxon>
        <taxon>Bacillati</taxon>
        <taxon>Bacillota</taxon>
        <taxon>Bacilli</taxon>
        <taxon>Bacillales</taxon>
        <taxon>Paenibacillaceae</taxon>
        <taxon>Aneurinibacillus group</taxon>
        <taxon>Aneurinibacillus</taxon>
    </lineage>
</organism>
<dbReference type="Gene3D" id="3.90.550.10">
    <property type="entry name" value="Spore Coat Polysaccharide Biosynthesis Protein SpsA, Chain A"/>
    <property type="match status" value="1"/>
</dbReference>
<gene>
    <name evidence="1" type="ORF">CB4_03944</name>
</gene>
<name>A0A0U4WN67_9BACL</name>
<dbReference type="InterPro" id="IPR029044">
    <property type="entry name" value="Nucleotide-diphossugar_trans"/>
</dbReference>
<dbReference type="EMBL" id="AP017312">
    <property type="protein sequence ID" value="BAU29707.1"/>
    <property type="molecule type" value="Genomic_DNA"/>
</dbReference>
<dbReference type="InterPro" id="IPR001173">
    <property type="entry name" value="Glyco_trans_2-like"/>
</dbReference>
<keyword evidence="2" id="KW-1185">Reference proteome</keyword>
<dbReference type="Pfam" id="PF00535">
    <property type="entry name" value="Glycos_transf_2"/>
    <property type="match status" value="1"/>
</dbReference>
<evidence type="ECO:0000313" key="1">
    <source>
        <dbReference type="EMBL" id="BAU29707.1"/>
    </source>
</evidence>
<sequence length="243" mass="27573">MNRFLIVIPSFNEEQNIGKVLQGLLAMKLKADILVVDDGSRDRTAMAASTYPVKVISHPYNLGYGAALQTGYKYATAKGYEFILQFDADDQHNPEDLKPIMQELERRDVDIVMGSRYLEGGSTFKIGPIKKFGVCFFHWLIKTLTGVKISDPTSGLRGISQSVFHYYSVSDRFPADFPDADILIQMILLEYRIREIPAHMRMREVGVSMHAGIKPLLYIMKVSLSIMTVLIQFKLTKKVSYHE</sequence>
<dbReference type="EC" id="2.4.1.54" evidence="1"/>
<dbReference type="PANTHER" id="PTHR48090">
    <property type="entry name" value="UNDECAPRENYL-PHOSPHATE 4-DEOXY-4-FORMAMIDO-L-ARABINOSE TRANSFERASE-RELATED"/>
    <property type="match status" value="1"/>
</dbReference>